<organism evidence="1 2">
    <name type="scientific">Trifolium medium</name>
    <dbReference type="NCBI Taxonomy" id="97028"/>
    <lineage>
        <taxon>Eukaryota</taxon>
        <taxon>Viridiplantae</taxon>
        <taxon>Streptophyta</taxon>
        <taxon>Embryophyta</taxon>
        <taxon>Tracheophyta</taxon>
        <taxon>Spermatophyta</taxon>
        <taxon>Magnoliopsida</taxon>
        <taxon>eudicotyledons</taxon>
        <taxon>Gunneridae</taxon>
        <taxon>Pentapetalae</taxon>
        <taxon>rosids</taxon>
        <taxon>fabids</taxon>
        <taxon>Fabales</taxon>
        <taxon>Fabaceae</taxon>
        <taxon>Papilionoideae</taxon>
        <taxon>50 kb inversion clade</taxon>
        <taxon>NPAAA clade</taxon>
        <taxon>Hologalegina</taxon>
        <taxon>IRL clade</taxon>
        <taxon>Trifolieae</taxon>
        <taxon>Trifolium</taxon>
    </lineage>
</organism>
<evidence type="ECO:0000313" key="1">
    <source>
        <dbReference type="EMBL" id="MCI83561.1"/>
    </source>
</evidence>
<keyword evidence="2" id="KW-1185">Reference proteome</keyword>
<dbReference type="EMBL" id="LXQA011070065">
    <property type="protein sequence ID" value="MCI83561.1"/>
    <property type="molecule type" value="Genomic_DNA"/>
</dbReference>
<protein>
    <submittedName>
        <fullName evidence="1">Uncharacterized protein</fullName>
    </submittedName>
</protein>
<dbReference type="AlphaFoldDB" id="A0A392V9G1"/>
<reference evidence="1 2" key="1">
    <citation type="journal article" date="2018" name="Front. Plant Sci.">
        <title>Red Clover (Trifolium pratense) and Zigzag Clover (T. medium) - A Picture of Genomic Similarities and Differences.</title>
        <authorList>
            <person name="Dluhosova J."/>
            <person name="Istvanek J."/>
            <person name="Nedelnik J."/>
            <person name="Repkova J."/>
        </authorList>
    </citation>
    <scope>NUCLEOTIDE SEQUENCE [LARGE SCALE GENOMIC DNA]</scope>
    <source>
        <strain evidence="2">cv. 10/8</strain>
        <tissue evidence="1">Leaf</tissue>
    </source>
</reference>
<feature type="non-terminal residue" evidence="1">
    <location>
        <position position="48"/>
    </location>
</feature>
<evidence type="ECO:0000313" key="2">
    <source>
        <dbReference type="Proteomes" id="UP000265520"/>
    </source>
</evidence>
<comment type="caution">
    <text evidence="1">The sequence shown here is derived from an EMBL/GenBank/DDBJ whole genome shotgun (WGS) entry which is preliminary data.</text>
</comment>
<sequence length="48" mass="5477">MEIFVDKGCKEKDMGDMNDCNRSFHNECTNSAQFPVLARRAICPARRA</sequence>
<proteinExistence type="predicted"/>
<name>A0A392V9G1_9FABA</name>
<dbReference type="Proteomes" id="UP000265520">
    <property type="component" value="Unassembled WGS sequence"/>
</dbReference>
<accession>A0A392V9G1</accession>